<feature type="transmembrane region" description="Helical" evidence="6">
    <location>
        <begin position="51"/>
        <end position="73"/>
    </location>
</feature>
<dbReference type="OrthoDB" id="5784at2759"/>
<evidence type="ECO:0000256" key="4">
    <source>
        <dbReference type="ARBA" id="ARBA00023136"/>
    </source>
</evidence>
<name>A0A9Q5N3U7_SANBA</name>
<protein>
    <submittedName>
        <fullName evidence="8">PAP2-domain-containing protein</fullName>
    </submittedName>
</protein>
<sequence length="478" mass="52371">MPPRRTASLPTRVFNTLFAALVAAVNRLDKSLDPRDTIAKLQRYKFTFSDSIYIFHAALAIFWVCLWPLVLPLKILVPLLFVLALLVPLTSQLLVPAIPVLSWVIAFFSSRFIPVEYRPSISVSLLPALESVLYGANISDILTRFTHPILDIFAWLPYGVLHFTLPFVVSIFLWLFRPKEALHFWARAFGYMNLIGVLAQIMLPCAAPWYELIYGLTPATYAVRGSAGGLMRIDALFGSQGYQKTFASSPVVFGAFPSLHAGNATIEALFWSHFFPHLRTVAWAYAGVLYWATMYLTHHYLVDVVGGACLATASFYLFLPSELRGANATRGPGSVSGRAQTKHELYDLEVPVRRSTRVFGHSRGLSGKLLRLDADADTDGDSDGASSGAEEQDIAFRSPKPDPETPVPQSAVPLVGPVPKAKRPTGHKHTASIASLTRGVGAEDDGWSPFGVRGFAVPSTPSRLEQGEAHTNSSQRGS</sequence>
<dbReference type="InterPro" id="IPR026841">
    <property type="entry name" value="Aur1/Ipt1"/>
</dbReference>
<dbReference type="Gene3D" id="1.20.144.10">
    <property type="entry name" value="Phosphatidic acid phosphatase type 2/haloperoxidase"/>
    <property type="match status" value="1"/>
</dbReference>
<dbReference type="SUPFAM" id="SSF48317">
    <property type="entry name" value="Acid phosphatase/Vanadium-dependent haloperoxidase"/>
    <property type="match status" value="1"/>
</dbReference>
<dbReference type="PANTHER" id="PTHR31310:SF11">
    <property type="entry name" value="INOSITOL PHOSPHORYLCERAMIDE SYNTHASE CATALYTIC SUBUNIT AUR1"/>
    <property type="match status" value="1"/>
</dbReference>
<proteinExistence type="predicted"/>
<dbReference type="GO" id="GO:0016020">
    <property type="term" value="C:membrane"/>
    <property type="evidence" value="ECO:0007669"/>
    <property type="project" value="UniProtKB-SubCell"/>
</dbReference>
<dbReference type="AlphaFoldDB" id="A0A9Q5N3U7"/>
<evidence type="ECO:0000313" key="8">
    <source>
        <dbReference type="EMBL" id="OCB87617.1"/>
    </source>
</evidence>
<dbReference type="Proteomes" id="UP000757232">
    <property type="component" value="Unassembled WGS sequence"/>
</dbReference>
<feature type="transmembrane region" description="Helical" evidence="6">
    <location>
        <begin position="152"/>
        <end position="176"/>
    </location>
</feature>
<feature type="region of interest" description="Disordered" evidence="5">
    <location>
        <begin position="374"/>
        <end position="478"/>
    </location>
</feature>
<evidence type="ECO:0000256" key="5">
    <source>
        <dbReference type="SAM" id="MobiDB-lite"/>
    </source>
</evidence>
<feature type="transmembrane region" description="Helical" evidence="6">
    <location>
        <begin position="80"/>
        <end position="108"/>
    </location>
</feature>
<comment type="subcellular location">
    <subcellularLocation>
        <location evidence="1">Membrane</location>
        <topology evidence="1">Multi-pass membrane protein</topology>
    </subcellularLocation>
</comment>
<dbReference type="EMBL" id="LNZH02000190">
    <property type="protein sequence ID" value="OCB87617.1"/>
    <property type="molecule type" value="Genomic_DNA"/>
</dbReference>
<keyword evidence="9" id="KW-1185">Reference proteome</keyword>
<comment type="caution">
    <text evidence="8">The sequence shown here is derived from an EMBL/GenBank/DDBJ whole genome shotgun (WGS) entry which is preliminary data.</text>
</comment>
<dbReference type="InterPro" id="IPR052185">
    <property type="entry name" value="IPC_Synthase-Related"/>
</dbReference>
<dbReference type="PANTHER" id="PTHR31310">
    <property type="match status" value="1"/>
</dbReference>
<evidence type="ECO:0000313" key="9">
    <source>
        <dbReference type="Proteomes" id="UP000757232"/>
    </source>
</evidence>
<feature type="transmembrane region" description="Helical" evidence="6">
    <location>
        <begin position="188"/>
        <end position="210"/>
    </location>
</feature>
<evidence type="ECO:0000259" key="7">
    <source>
        <dbReference type="Pfam" id="PF14378"/>
    </source>
</evidence>
<dbReference type="Pfam" id="PF14378">
    <property type="entry name" value="PAP2_3"/>
    <property type="match status" value="1"/>
</dbReference>
<evidence type="ECO:0000256" key="3">
    <source>
        <dbReference type="ARBA" id="ARBA00022989"/>
    </source>
</evidence>
<keyword evidence="2 6" id="KW-0812">Transmembrane</keyword>
<dbReference type="GO" id="GO:0030148">
    <property type="term" value="P:sphingolipid biosynthetic process"/>
    <property type="evidence" value="ECO:0007669"/>
    <property type="project" value="TreeGrafter"/>
</dbReference>
<reference evidence="8" key="1">
    <citation type="submission" date="2016-06" db="EMBL/GenBank/DDBJ databases">
        <title>Draft Genome sequence of the fungus Inonotus baumii.</title>
        <authorList>
            <person name="Zhu H."/>
            <person name="Lin W."/>
        </authorList>
    </citation>
    <scope>NUCLEOTIDE SEQUENCE</scope>
    <source>
        <strain evidence="8">821</strain>
    </source>
</reference>
<organism evidence="8 9">
    <name type="scientific">Sanghuangporus baumii</name>
    <name type="common">Phellinus baumii</name>
    <dbReference type="NCBI Taxonomy" id="108892"/>
    <lineage>
        <taxon>Eukaryota</taxon>
        <taxon>Fungi</taxon>
        <taxon>Dikarya</taxon>
        <taxon>Basidiomycota</taxon>
        <taxon>Agaricomycotina</taxon>
        <taxon>Agaricomycetes</taxon>
        <taxon>Hymenochaetales</taxon>
        <taxon>Hymenochaetaceae</taxon>
        <taxon>Sanghuangporus</taxon>
    </lineage>
</organism>
<feature type="compositionally biased region" description="Polar residues" evidence="5">
    <location>
        <begin position="459"/>
        <end position="478"/>
    </location>
</feature>
<evidence type="ECO:0000256" key="1">
    <source>
        <dbReference type="ARBA" id="ARBA00004141"/>
    </source>
</evidence>
<gene>
    <name evidence="8" type="ORF">A7U60_g5322</name>
</gene>
<dbReference type="GO" id="GO:0070916">
    <property type="term" value="C:inositol phosphoceramide synthase complex"/>
    <property type="evidence" value="ECO:0007669"/>
    <property type="project" value="TreeGrafter"/>
</dbReference>
<keyword evidence="3 6" id="KW-1133">Transmembrane helix</keyword>
<feature type="transmembrane region" description="Helical" evidence="6">
    <location>
        <begin position="274"/>
        <end position="293"/>
    </location>
</feature>
<dbReference type="CDD" id="cd03386">
    <property type="entry name" value="PAP2_Aur1_like"/>
    <property type="match status" value="1"/>
</dbReference>
<dbReference type="InterPro" id="IPR036938">
    <property type="entry name" value="PAP2/HPO_sf"/>
</dbReference>
<keyword evidence="4 6" id="KW-0472">Membrane</keyword>
<feature type="domain" description="Inositolphosphotransferase Aur1/Ipt1" evidence="7">
    <location>
        <begin position="146"/>
        <end position="317"/>
    </location>
</feature>
<evidence type="ECO:0000256" key="6">
    <source>
        <dbReference type="SAM" id="Phobius"/>
    </source>
</evidence>
<feature type="compositionally biased region" description="Basic residues" evidence="5">
    <location>
        <begin position="420"/>
        <end position="430"/>
    </location>
</feature>
<dbReference type="GO" id="GO:0006676">
    <property type="term" value="P:mannosyl diphosphorylinositol ceramide metabolic process"/>
    <property type="evidence" value="ECO:0007669"/>
    <property type="project" value="TreeGrafter"/>
</dbReference>
<accession>A0A9Q5N3U7</accession>
<evidence type="ECO:0000256" key="2">
    <source>
        <dbReference type="ARBA" id="ARBA00022692"/>
    </source>
</evidence>